<dbReference type="NCBIfam" id="TIGR00732">
    <property type="entry name" value="dprA"/>
    <property type="match status" value="1"/>
</dbReference>
<dbReference type="InterPro" id="IPR041614">
    <property type="entry name" value="DprA_WH"/>
</dbReference>
<comment type="similarity">
    <text evidence="1">Belongs to the DprA/Smf family.</text>
</comment>
<feature type="domain" description="DprA winged helix" evidence="3">
    <location>
        <begin position="313"/>
        <end position="365"/>
    </location>
</feature>
<dbReference type="InterPro" id="IPR036388">
    <property type="entry name" value="WH-like_DNA-bd_sf"/>
</dbReference>
<dbReference type="EMBL" id="BALE01000003">
    <property type="protein sequence ID" value="GAN52914.1"/>
    <property type="molecule type" value="Genomic_DNA"/>
</dbReference>
<proteinExistence type="inferred from homology"/>
<accession>A0A0D6MGZ3</accession>
<evidence type="ECO:0000259" key="2">
    <source>
        <dbReference type="Pfam" id="PF02481"/>
    </source>
</evidence>
<protein>
    <submittedName>
        <fullName evidence="4">DNA processing chain A</fullName>
    </submittedName>
</protein>
<dbReference type="Pfam" id="PF02481">
    <property type="entry name" value="DNA_processg_A"/>
    <property type="match status" value="1"/>
</dbReference>
<comment type="caution">
    <text evidence="4">The sequence shown here is derived from an EMBL/GenBank/DDBJ whole genome shotgun (WGS) entry which is preliminary data.</text>
</comment>
<dbReference type="GO" id="GO:0009294">
    <property type="term" value="P:DNA-mediated transformation"/>
    <property type="evidence" value="ECO:0007669"/>
    <property type="project" value="InterPro"/>
</dbReference>
<dbReference type="Proteomes" id="UP000032679">
    <property type="component" value="Unassembled WGS sequence"/>
</dbReference>
<dbReference type="SUPFAM" id="SSF102405">
    <property type="entry name" value="MCP/YpsA-like"/>
    <property type="match status" value="1"/>
</dbReference>
<sequence length="372" mass="38629">MSDLTRVDLLRLARSEGIGPVNFQRMLAQYRTPGAALAALPDRAIRAGRPTPPKIPSRDAAEAELAGTEALGGRILFRGDADYPPLLAALPDAPAALSVLGNPARLARRAAGIVGARNASAAGLRIAESLSAELAASGILIVSGLARGIDAAAHRAALHPGLTVAAIAGGLDKIYPPEHADLQAQIAERGCVVTEAALGTVPQSRHFPRRNRLIAGLSLGCVIVEAAQKSGTLITADLALRYGREVFAVPGSPLDPRARGGNALIREGAHLVETAADVLRDLPPYPDFSAPFSMGFAEPVSPWGQGGQDAWCDLDQTLNVVVGLLSPVPVTVDEVVQRCQFSVSAVLTVLTELELAGRVEFLPGGLVALLPT</sequence>
<reference evidence="4 5" key="1">
    <citation type="submission" date="2012-10" db="EMBL/GenBank/DDBJ databases">
        <title>Genome sequencing of Tanticharoenia sakaeratensis NBRC 103193.</title>
        <authorList>
            <person name="Azuma Y."/>
            <person name="Hadano H."/>
            <person name="Hirakawa H."/>
            <person name="Matsushita K."/>
        </authorList>
    </citation>
    <scope>NUCLEOTIDE SEQUENCE [LARGE SCALE GENOMIC DNA]</scope>
    <source>
        <strain evidence="4 5">NBRC 103193</strain>
    </source>
</reference>
<evidence type="ECO:0000313" key="5">
    <source>
        <dbReference type="Proteomes" id="UP000032679"/>
    </source>
</evidence>
<dbReference type="AlphaFoldDB" id="A0A0D6MGZ3"/>
<dbReference type="Gene3D" id="1.10.10.10">
    <property type="entry name" value="Winged helix-like DNA-binding domain superfamily/Winged helix DNA-binding domain"/>
    <property type="match status" value="1"/>
</dbReference>
<gene>
    <name evidence="4" type="ORF">Tasa_003_092</name>
</gene>
<organism evidence="4 5">
    <name type="scientific">Tanticharoenia sakaeratensis NBRC 103193</name>
    <dbReference type="NCBI Taxonomy" id="1231623"/>
    <lineage>
        <taxon>Bacteria</taxon>
        <taxon>Pseudomonadati</taxon>
        <taxon>Pseudomonadota</taxon>
        <taxon>Alphaproteobacteria</taxon>
        <taxon>Acetobacterales</taxon>
        <taxon>Acetobacteraceae</taxon>
        <taxon>Tanticharoenia</taxon>
    </lineage>
</organism>
<dbReference type="Pfam" id="PF17782">
    <property type="entry name" value="WHD_DprA"/>
    <property type="match status" value="1"/>
</dbReference>
<dbReference type="InterPro" id="IPR003488">
    <property type="entry name" value="DprA"/>
</dbReference>
<dbReference type="Pfam" id="PF21102">
    <property type="entry name" value="DprA_N"/>
    <property type="match status" value="1"/>
</dbReference>
<name>A0A0D6MGZ3_9PROT</name>
<dbReference type="STRING" id="1231623.Tasa_003_092"/>
<dbReference type="InterPro" id="IPR057666">
    <property type="entry name" value="DrpA_SLOG"/>
</dbReference>
<dbReference type="RefSeq" id="WP_048846313.1">
    <property type="nucleotide sequence ID" value="NZ_BALE01000003.1"/>
</dbReference>
<evidence type="ECO:0000259" key="3">
    <source>
        <dbReference type="Pfam" id="PF17782"/>
    </source>
</evidence>
<dbReference type="PANTHER" id="PTHR43022">
    <property type="entry name" value="PROTEIN SMF"/>
    <property type="match status" value="1"/>
</dbReference>
<dbReference type="PANTHER" id="PTHR43022:SF1">
    <property type="entry name" value="PROTEIN SMF"/>
    <property type="match status" value="1"/>
</dbReference>
<dbReference type="OrthoDB" id="9785707at2"/>
<keyword evidence="5" id="KW-1185">Reference proteome</keyword>
<dbReference type="Gene3D" id="3.40.50.450">
    <property type="match status" value="1"/>
</dbReference>
<evidence type="ECO:0000256" key="1">
    <source>
        <dbReference type="ARBA" id="ARBA00006525"/>
    </source>
</evidence>
<feature type="domain" description="Smf/DprA SLOG" evidence="2">
    <location>
        <begin position="75"/>
        <end position="282"/>
    </location>
</feature>
<evidence type="ECO:0000313" key="4">
    <source>
        <dbReference type="EMBL" id="GAN52914.1"/>
    </source>
</evidence>